<comment type="caution">
    <text evidence="2">The sequence shown here is derived from an EMBL/GenBank/DDBJ whole genome shotgun (WGS) entry which is preliminary data.</text>
</comment>
<evidence type="ECO:0000313" key="2">
    <source>
        <dbReference type="EMBL" id="KAJ5097676.1"/>
    </source>
</evidence>
<accession>A0A9W9FCN2</accession>
<proteinExistence type="predicted"/>
<protein>
    <submittedName>
        <fullName evidence="2">Uncharacterized protein</fullName>
    </submittedName>
</protein>
<evidence type="ECO:0000313" key="3">
    <source>
        <dbReference type="Proteomes" id="UP001149165"/>
    </source>
</evidence>
<organism evidence="2 3">
    <name type="scientific">Penicillium angulare</name>
    <dbReference type="NCBI Taxonomy" id="116970"/>
    <lineage>
        <taxon>Eukaryota</taxon>
        <taxon>Fungi</taxon>
        <taxon>Dikarya</taxon>
        <taxon>Ascomycota</taxon>
        <taxon>Pezizomycotina</taxon>
        <taxon>Eurotiomycetes</taxon>
        <taxon>Eurotiomycetidae</taxon>
        <taxon>Eurotiales</taxon>
        <taxon>Aspergillaceae</taxon>
        <taxon>Penicillium</taxon>
    </lineage>
</organism>
<dbReference type="EMBL" id="JAPQKH010000005">
    <property type="protein sequence ID" value="KAJ5097676.1"/>
    <property type="molecule type" value="Genomic_DNA"/>
</dbReference>
<sequence>MSYPILPMGATSAPYVKKHYPALLKNVVHDCTTTIDGIYLFNDLVSAKGNIANETPGFKEYDAHGGDMACHIRAGMLQELYEYHCERTQVTGQSFLDGDVVRQYVDQLHIVRKNAQDACLQLTKHNVNPEKIGIPLKRDTASHIMEVLGWNTESVGSPDIYSPCANPRTPGSRTPSTSSLASGASSDTPSGSQTPANASESGSLSSFSAMSISSSISSTSGVSDVDSLTFPKWNVEDSRMAVLFLAATSALSNFKEFARMGSRITVRFIPKKALDAGNEVIEPYWDRSNTNYADFGINRIKDRNGFLQKWISRLSCSWIQTWATNLGLSQDLQRLVLDSTHRSPREVSVIGAFPAFLVCREIWASRGWPILIIDRHFCGKGVFNKPLTPMLSSFNECAKDITLGPIRRSLSETMSILSLNYLACSKAQVGHCIHMLGGSHPQYLSTAFREDGHHQIVPCHNDETCEEQCKHDEAFLATDHDLLAKCLLADHCQYPFEVLHQEVETCGEPVSRLKQSMESIRGLHALKVNDLGGGPVKIDIHCWEHVFSETPARVAAEVRSKVQEDDLNWFF</sequence>
<gene>
    <name evidence="2" type="ORF">N7456_008397</name>
</gene>
<keyword evidence="3" id="KW-1185">Reference proteome</keyword>
<dbReference type="OrthoDB" id="2107640at2759"/>
<dbReference type="AlphaFoldDB" id="A0A9W9FCN2"/>
<dbReference type="Proteomes" id="UP001149165">
    <property type="component" value="Unassembled WGS sequence"/>
</dbReference>
<evidence type="ECO:0000256" key="1">
    <source>
        <dbReference type="SAM" id="MobiDB-lite"/>
    </source>
</evidence>
<reference evidence="2" key="2">
    <citation type="journal article" date="2023" name="IMA Fungus">
        <title>Comparative genomic study of the Penicillium genus elucidates a diverse pangenome and 15 lateral gene transfer events.</title>
        <authorList>
            <person name="Petersen C."/>
            <person name="Sorensen T."/>
            <person name="Nielsen M.R."/>
            <person name="Sondergaard T.E."/>
            <person name="Sorensen J.L."/>
            <person name="Fitzpatrick D.A."/>
            <person name="Frisvad J.C."/>
            <person name="Nielsen K.L."/>
        </authorList>
    </citation>
    <scope>NUCLEOTIDE SEQUENCE</scope>
    <source>
        <strain evidence="2">IBT 30069</strain>
    </source>
</reference>
<feature type="region of interest" description="Disordered" evidence="1">
    <location>
        <begin position="159"/>
        <end position="202"/>
    </location>
</feature>
<name>A0A9W9FCN2_9EURO</name>
<feature type="compositionally biased region" description="Low complexity" evidence="1">
    <location>
        <begin position="167"/>
        <end position="190"/>
    </location>
</feature>
<reference evidence="2" key="1">
    <citation type="submission" date="2022-11" db="EMBL/GenBank/DDBJ databases">
        <authorList>
            <person name="Petersen C."/>
        </authorList>
    </citation>
    <scope>NUCLEOTIDE SEQUENCE</scope>
    <source>
        <strain evidence="2">IBT 30069</strain>
    </source>
</reference>